<dbReference type="Pfam" id="PF00570">
    <property type="entry name" value="HRDC"/>
    <property type="match status" value="1"/>
</dbReference>
<feature type="domain" description="HRDC" evidence="2">
    <location>
        <begin position="213"/>
        <end position="294"/>
    </location>
</feature>
<dbReference type="InterPro" id="IPR002562">
    <property type="entry name" value="3'-5'_exonuclease_dom"/>
</dbReference>
<dbReference type="EMBL" id="CP139781">
    <property type="protein sequence ID" value="WRQ86097.1"/>
    <property type="molecule type" value="Genomic_DNA"/>
</dbReference>
<name>A0ABZ1C317_9BACT</name>
<dbReference type="PANTHER" id="PTHR47649:SF1">
    <property type="entry name" value="RIBONUCLEASE D"/>
    <property type="match status" value="1"/>
</dbReference>
<protein>
    <submittedName>
        <fullName evidence="3">HRDC domain-containing protein</fullName>
    </submittedName>
</protein>
<dbReference type="Gene3D" id="3.30.420.10">
    <property type="entry name" value="Ribonuclease H-like superfamily/Ribonuclease H"/>
    <property type="match status" value="1"/>
</dbReference>
<dbReference type="CDD" id="cd06142">
    <property type="entry name" value="RNaseD_exo"/>
    <property type="match status" value="1"/>
</dbReference>
<gene>
    <name evidence="3" type="ORF">K1X11_014880</name>
</gene>
<evidence type="ECO:0000313" key="3">
    <source>
        <dbReference type="EMBL" id="WRQ86097.1"/>
    </source>
</evidence>
<dbReference type="SMART" id="SM00474">
    <property type="entry name" value="35EXOc"/>
    <property type="match status" value="1"/>
</dbReference>
<dbReference type="SUPFAM" id="SSF47819">
    <property type="entry name" value="HRDC-like"/>
    <property type="match status" value="1"/>
</dbReference>
<organism evidence="3 4">
    <name type="scientific">Actomonas aquatica</name>
    <dbReference type="NCBI Taxonomy" id="2866162"/>
    <lineage>
        <taxon>Bacteria</taxon>
        <taxon>Pseudomonadati</taxon>
        <taxon>Verrucomicrobiota</taxon>
        <taxon>Opitutia</taxon>
        <taxon>Opitutales</taxon>
        <taxon>Opitutaceae</taxon>
        <taxon>Actomonas</taxon>
    </lineage>
</organism>
<accession>A0ABZ1C317</accession>
<dbReference type="RefSeq" id="WP_225919501.1">
    <property type="nucleotide sequence ID" value="NZ_CP139781.1"/>
</dbReference>
<dbReference type="InterPro" id="IPR002121">
    <property type="entry name" value="HRDC_dom"/>
</dbReference>
<evidence type="ECO:0000256" key="1">
    <source>
        <dbReference type="SAM" id="MobiDB-lite"/>
    </source>
</evidence>
<proteinExistence type="predicted"/>
<keyword evidence="4" id="KW-1185">Reference proteome</keyword>
<reference evidence="3 4" key="2">
    <citation type="submission" date="2023-12" db="EMBL/GenBank/DDBJ databases">
        <title>Description of an unclassified Opitutus bacterium of Verrucomicrobiota.</title>
        <authorList>
            <person name="Zhang D.-F."/>
        </authorList>
    </citation>
    <scope>NUCLEOTIDE SEQUENCE [LARGE SCALE GENOMIC DNA]</scope>
    <source>
        <strain evidence="3 4">WL0086</strain>
    </source>
</reference>
<dbReference type="Gene3D" id="1.10.150.80">
    <property type="entry name" value="HRDC domain"/>
    <property type="match status" value="1"/>
</dbReference>
<dbReference type="SUPFAM" id="SSF53098">
    <property type="entry name" value="Ribonuclease H-like"/>
    <property type="match status" value="1"/>
</dbReference>
<feature type="region of interest" description="Disordered" evidence="1">
    <location>
        <begin position="288"/>
        <end position="310"/>
    </location>
</feature>
<dbReference type="PANTHER" id="PTHR47649">
    <property type="entry name" value="RIBONUCLEASE D"/>
    <property type="match status" value="1"/>
</dbReference>
<reference evidence="3 4" key="1">
    <citation type="submission" date="2021-08" db="EMBL/GenBank/DDBJ databases">
        <authorList>
            <person name="Zhang D."/>
            <person name="Zhang A."/>
            <person name="Wang L."/>
        </authorList>
    </citation>
    <scope>NUCLEOTIDE SEQUENCE [LARGE SCALE GENOMIC DNA]</scope>
    <source>
        <strain evidence="3 4">WL0086</strain>
    </source>
</reference>
<evidence type="ECO:0000313" key="4">
    <source>
        <dbReference type="Proteomes" id="UP000738431"/>
    </source>
</evidence>
<dbReference type="InterPro" id="IPR051086">
    <property type="entry name" value="RNase_D-like"/>
</dbReference>
<dbReference type="InterPro" id="IPR036397">
    <property type="entry name" value="RNaseH_sf"/>
</dbReference>
<dbReference type="InterPro" id="IPR044876">
    <property type="entry name" value="HRDC_dom_sf"/>
</dbReference>
<dbReference type="PROSITE" id="PS50967">
    <property type="entry name" value="HRDC"/>
    <property type="match status" value="1"/>
</dbReference>
<dbReference type="Pfam" id="PF01612">
    <property type="entry name" value="DNA_pol_A_exo1"/>
    <property type="match status" value="1"/>
</dbReference>
<evidence type="ECO:0000259" key="2">
    <source>
        <dbReference type="PROSITE" id="PS50967"/>
    </source>
</evidence>
<sequence length="376" mass="42684">MKPTAPAYQLLDQPGQLAPLLDAIDRVDEVALDTEADNMNCYRTKICLLQFLVDGKVYLVDALAPLNFAPLYEKLATKHLIMHGSDYDLRLLHDLNRFECKSMFDTMLAAQLLNRQRVGLAALMEDYFGLIMSKESQKANWSKRPLTQKLLDYASLDVWHLPELRNLLTKELRKLDRVDWLEQQCRRQIEAAQTGFPSGDENAWRIGKSEKLRGRGLGVLHSVWHWREATAERLDTPPFKVCNNKLLLTMAQHAENGDSEATILASINLGRRHSRLIKSLTAAVHQGLETDPASLPRRQRNRDHRPLTPNELAFQDRLKAGRDQIATKLNLEPTLIANRSQLAQIARSPEQLDELLLPWQAGLIRDLPAFAQGANA</sequence>
<dbReference type="Proteomes" id="UP000738431">
    <property type="component" value="Chromosome"/>
</dbReference>
<dbReference type="InterPro" id="IPR010997">
    <property type="entry name" value="HRDC-like_sf"/>
</dbReference>
<dbReference type="InterPro" id="IPR012337">
    <property type="entry name" value="RNaseH-like_sf"/>
</dbReference>